<proteinExistence type="predicted"/>
<evidence type="ECO:0000256" key="10">
    <source>
        <dbReference type="ARBA" id="ARBA00022605"/>
    </source>
</evidence>
<dbReference type="AlphaFoldDB" id="A0A5C5VII6"/>
<comment type="function">
    <text evidence="2">Catalyzes the Claisen rearrangement of chorismate to prephenate and the decarboxylation/dehydration of prephenate to phenylpyruvate.</text>
</comment>
<dbReference type="Proteomes" id="UP000316714">
    <property type="component" value="Unassembled WGS sequence"/>
</dbReference>
<comment type="pathway">
    <text evidence="4">Amino-acid biosynthesis; L-phenylalanine biosynthesis; phenylpyruvate from prephenate: step 1/1.</text>
</comment>
<dbReference type="GO" id="GO:0004664">
    <property type="term" value="F:prephenate dehydratase activity"/>
    <property type="evidence" value="ECO:0007669"/>
    <property type="project" value="UniProtKB-EC"/>
</dbReference>
<dbReference type="SUPFAM" id="SSF55021">
    <property type="entry name" value="ACT-like"/>
    <property type="match status" value="1"/>
</dbReference>
<dbReference type="PIRSF" id="PIRSF001500">
    <property type="entry name" value="Chor_mut_pdt_Ppr"/>
    <property type="match status" value="1"/>
</dbReference>
<evidence type="ECO:0000256" key="19">
    <source>
        <dbReference type="PIRSR" id="PIRSR001500-2"/>
    </source>
</evidence>
<feature type="site" description="Essential for prephenate dehydratase activity" evidence="19">
    <location>
        <position position="261"/>
    </location>
</feature>
<evidence type="ECO:0000313" key="24">
    <source>
        <dbReference type="Proteomes" id="UP000316714"/>
    </source>
</evidence>
<comment type="pathway">
    <text evidence="5">Metabolic intermediate biosynthesis; prephenate biosynthesis; prephenate from chorismate: step 1/1.</text>
</comment>
<dbReference type="GO" id="GO:0046417">
    <property type="term" value="P:chorismate metabolic process"/>
    <property type="evidence" value="ECO:0007669"/>
    <property type="project" value="InterPro"/>
</dbReference>
<dbReference type="PANTHER" id="PTHR21022">
    <property type="entry name" value="PREPHENATE DEHYDRATASE P PROTEIN"/>
    <property type="match status" value="1"/>
</dbReference>
<dbReference type="FunFam" id="3.40.190.10:FF:000029">
    <property type="entry name" value="Chorismate mutase/Prephenate dehydratase"/>
    <property type="match status" value="1"/>
</dbReference>
<evidence type="ECO:0000256" key="12">
    <source>
        <dbReference type="ARBA" id="ARBA00023222"/>
    </source>
</evidence>
<protein>
    <recommendedName>
        <fullName evidence="8">Bifunctional chorismate mutase/prephenate dehydratase</fullName>
        <ecNumber evidence="7">4.2.1.51</ecNumber>
        <ecNumber evidence="6">5.4.99.5</ecNumber>
    </recommendedName>
    <alternativeName>
        <fullName evidence="17">Chorismate mutase-prephenate dehydratase</fullName>
    </alternativeName>
    <alternativeName>
        <fullName evidence="16">p-protein</fullName>
    </alternativeName>
</protein>
<dbReference type="RefSeq" id="WP_146564904.1">
    <property type="nucleotide sequence ID" value="NZ_SIHJ01000001.1"/>
</dbReference>
<comment type="catalytic activity">
    <reaction evidence="1">
        <text>chorismate = prephenate</text>
        <dbReference type="Rhea" id="RHEA:13897"/>
        <dbReference type="ChEBI" id="CHEBI:29748"/>
        <dbReference type="ChEBI" id="CHEBI:29934"/>
        <dbReference type="EC" id="5.4.99.5"/>
    </reaction>
</comment>
<evidence type="ECO:0000256" key="6">
    <source>
        <dbReference type="ARBA" id="ARBA00012404"/>
    </source>
</evidence>
<dbReference type="Gene3D" id="3.40.190.10">
    <property type="entry name" value="Periplasmic binding protein-like II"/>
    <property type="match status" value="2"/>
</dbReference>
<dbReference type="SMART" id="SM00830">
    <property type="entry name" value="CM_2"/>
    <property type="match status" value="1"/>
</dbReference>
<comment type="caution">
    <text evidence="23">The sequence shown here is derived from an EMBL/GenBank/DDBJ whole genome shotgun (WGS) entry which is preliminary data.</text>
</comment>
<feature type="domain" description="Chorismate mutase" evidence="20">
    <location>
        <begin position="6"/>
        <end position="94"/>
    </location>
</feature>
<evidence type="ECO:0000256" key="17">
    <source>
        <dbReference type="ARBA" id="ARBA00031520"/>
    </source>
</evidence>
<name>A0A5C5VII6_9BACT</name>
<dbReference type="SUPFAM" id="SSF53850">
    <property type="entry name" value="Periplasmic binding protein-like II"/>
    <property type="match status" value="1"/>
</dbReference>
<dbReference type="Pfam" id="PF01817">
    <property type="entry name" value="CM_2"/>
    <property type="match status" value="1"/>
</dbReference>
<dbReference type="Gene3D" id="1.20.59.10">
    <property type="entry name" value="Chorismate mutase"/>
    <property type="match status" value="1"/>
</dbReference>
<dbReference type="Gene3D" id="3.30.70.260">
    <property type="match status" value="1"/>
</dbReference>
<dbReference type="Pfam" id="PF00800">
    <property type="entry name" value="PDT"/>
    <property type="match status" value="1"/>
</dbReference>
<dbReference type="EC" id="4.2.1.51" evidence="7"/>
<dbReference type="UniPathway" id="UPA00121">
    <property type="reaction ID" value="UER00345"/>
</dbReference>
<comment type="catalytic activity">
    <reaction evidence="18">
        <text>prephenate + H(+) = 3-phenylpyruvate + CO2 + H2O</text>
        <dbReference type="Rhea" id="RHEA:21648"/>
        <dbReference type="ChEBI" id="CHEBI:15377"/>
        <dbReference type="ChEBI" id="CHEBI:15378"/>
        <dbReference type="ChEBI" id="CHEBI:16526"/>
        <dbReference type="ChEBI" id="CHEBI:18005"/>
        <dbReference type="ChEBI" id="CHEBI:29934"/>
        <dbReference type="EC" id="4.2.1.51"/>
    </reaction>
</comment>
<dbReference type="CDD" id="cd13630">
    <property type="entry name" value="PBP2_PDT_1"/>
    <property type="match status" value="1"/>
</dbReference>
<dbReference type="FunFam" id="3.40.190.10:FF:000034">
    <property type="entry name" value="Chorismate mutase/prephenate dehydratase"/>
    <property type="match status" value="1"/>
</dbReference>
<comment type="subcellular location">
    <subcellularLocation>
        <location evidence="3">Cytoplasm</location>
    </subcellularLocation>
</comment>
<dbReference type="SUPFAM" id="SSF48600">
    <property type="entry name" value="Chorismate mutase II"/>
    <property type="match status" value="1"/>
</dbReference>
<dbReference type="GO" id="GO:0005737">
    <property type="term" value="C:cytoplasm"/>
    <property type="evidence" value="ECO:0007669"/>
    <property type="project" value="UniProtKB-SubCell"/>
</dbReference>
<keyword evidence="14 23" id="KW-0456">Lyase</keyword>
<keyword evidence="9" id="KW-0963">Cytoplasm</keyword>
<evidence type="ECO:0000256" key="14">
    <source>
        <dbReference type="ARBA" id="ARBA00023239"/>
    </source>
</evidence>
<dbReference type="PROSITE" id="PS51168">
    <property type="entry name" value="CHORISMATE_MUT_2"/>
    <property type="match status" value="1"/>
</dbReference>
<keyword evidence="13" id="KW-0413">Isomerase</keyword>
<dbReference type="InterPro" id="IPR045865">
    <property type="entry name" value="ACT-like_dom_sf"/>
</dbReference>
<dbReference type="GO" id="GO:0009094">
    <property type="term" value="P:L-phenylalanine biosynthetic process"/>
    <property type="evidence" value="ECO:0007669"/>
    <property type="project" value="UniProtKB-UniPathway"/>
</dbReference>
<evidence type="ECO:0000259" key="21">
    <source>
        <dbReference type="PROSITE" id="PS51171"/>
    </source>
</evidence>
<evidence type="ECO:0000313" key="23">
    <source>
        <dbReference type="EMBL" id="TWT37575.1"/>
    </source>
</evidence>
<evidence type="ECO:0000256" key="8">
    <source>
        <dbReference type="ARBA" id="ARBA00014401"/>
    </source>
</evidence>
<organism evidence="23 24">
    <name type="scientific">Posidoniimonas corsicana</name>
    <dbReference type="NCBI Taxonomy" id="1938618"/>
    <lineage>
        <taxon>Bacteria</taxon>
        <taxon>Pseudomonadati</taxon>
        <taxon>Planctomycetota</taxon>
        <taxon>Planctomycetia</taxon>
        <taxon>Pirellulales</taxon>
        <taxon>Lacipirellulaceae</taxon>
        <taxon>Posidoniimonas</taxon>
    </lineage>
</organism>
<dbReference type="PANTHER" id="PTHR21022:SF19">
    <property type="entry name" value="PREPHENATE DEHYDRATASE-RELATED"/>
    <property type="match status" value="1"/>
</dbReference>
<evidence type="ECO:0000256" key="15">
    <source>
        <dbReference type="ARBA" id="ARBA00023268"/>
    </source>
</evidence>
<evidence type="ECO:0000259" key="22">
    <source>
        <dbReference type="PROSITE" id="PS51671"/>
    </source>
</evidence>
<evidence type="ECO:0000256" key="9">
    <source>
        <dbReference type="ARBA" id="ARBA00022490"/>
    </source>
</evidence>
<dbReference type="EC" id="5.4.99.5" evidence="6"/>
<accession>A0A5C5VII6</accession>
<evidence type="ECO:0000256" key="13">
    <source>
        <dbReference type="ARBA" id="ARBA00023235"/>
    </source>
</evidence>
<dbReference type="EMBL" id="SIHJ01000001">
    <property type="protein sequence ID" value="TWT37575.1"/>
    <property type="molecule type" value="Genomic_DNA"/>
</dbReference>
<dbReference type="InterPro" id="IPR008242">
    <property type="entry name" value="Chor_mutase/pphenate_deHydtase"/>
</dbReference>
<dbReference type="NCBIfam" id="NF008865">
    <property type="entry name" value="PRK11898.1"/>
    <property type="match status" value="1"/>
</dbReference>
<feature type="domain" description="ACT" evidence="22">
    <location>
        <begin position="280"/>
        <end position="357"/>
    </location>
</feature>
<keyword evidence="24" id="KW-1185">Reference proteome</keyword>
<dbReference type="GO" id="GO:0004106">
    <property type="term" value="F:chorismate mutase activity"/>
    <property type="evidence" value="ECO:0007669"/>
    <property type="project" value="UniProtKB-EC"/>
</dbReference>
<evidence type="ECO:0000256" key="1">
    <source>
        <dbReference type="ARBA" id="ARBA00000824"/>
    </source>
</evidence>
<evidence type="ECO:0000256" key="3">
    <source>
        <dbReference type="ARBA" id="ARBA00004496"/>
    </source>
</evidence>
<keyword evidence="11" id="KW-0057">Aromatic amino acid biosynthesis</keyword>
<evidence type="ECO:0000256" key="7">
    <source>
        <dbReference type="ARBA" id="ARBA00013147"/>
    </source>
</evidence>
<dbReference type="InterPro" id="IPR002912">
    <property type="entry name" value="ACT_dom"/>
</dbReference>
<dbReference type="PROSITE" id="PS51171">
    <property type="entry name" value="PREPHENATE_DEHYDR_3"/>
    <property type="match status" value="1"/>
</dbReference>
<dbReference type="InterPro" id="IPR002701">
    <property type="entry name" value="CM_II_prokaryot"/>
</dbReference>
<dbReference type="InterPro" id="IPR036263">
    <property type="entry name" value="Chorismate_II_sf"/>
</dbReference>
<sequence length="363" mass="39029">MAKKKSPATARPAGPKRQITQLDRELLKLLSQRRRLAEELAQQAASTASAQLAAEDEAIEKLAGNASSGLPDAYVRAVLREVMAGCRVGQRAVRIAYLGPEHTFSHLAAVHRFGAAADLTPVSSIAAVFEEVDRGTSDFGVVPLENSTDGRVTDTLDCFAKTRVTVCGELPLRIHHCLLGSGPRAKLTTVCSKPQALSQCRKWLAQHLPGAELRPVASTADAARMAKDDPTVGAIASGSAAAPLGLKLLAENIEDQPDNVTRFAVIGGETPEKTGRDKTALWFEAPHEPGSLADAMAIFKRQKLNLTWIESFPIPGSRGRYLFFLEFVGHQAEARVRRALESLGKKATQLEVLGSYPQADPID</sequence>
<keyword evidence="10" id="KW-0028">Amino-acid biosynthesis</keyword>
<dbReference type="CDD" id="cd04905">
    <property type="entry name" value="ACT_CM-PDT"/>
    <property type="match status" value="1"/>
</dbReference>
<evidence type="ECO:0000256" key="11">
    <source>
        <dbReference type="ARBA" id="ARBA00023141"/>
    </source>
</evidence>
<evidence type="ECO:0000259" key="20">
    <source>
        <dbReference type="PROSITE" id="PS51168"/>
    </source>
</evidence>
<gene>
    <name evidence="23" type="primary">pheA</name>
    <name evidence="23" type="ORF">KOR34_25280</name>
</gene>
<dbReference type="InterPro" id="IPR001086">
    <property type="entry name" value="Preph_deHydtase"/>
</dbReference>
<keyword evidence="12" id="KW-0584">Phenylalanine biosynthesis</keyword>
<reference evidence="23 24" key="1">
    <citation type="submission" date="2019-02" db="EMBL/GenBank/DDBJ databases">
        <title>Deep-cultivation of Planctomycetes and their phenomic and genomic characterization uncovers novel biology.</title>
        <authorList>
            <person name="Wiegand S."/>
            <person name="Jogler M."/>
            <person name="Boedeker C."/>
            <person name="Pinto D."/>
            <person name="Vollmers J."/>
            <person name="Rivas-Marin E."/>
            <person name="Kohn T."/>
            <person name="Peeters S.H."/>
            <person name="Heuer A."/>
            <person name="Rast P."/>
            <person name="Oberbeckmann S."/>
            <person name="Bunk B."/>
            <person name="Jeske O."/>
            <person name="Meyerdierks A."/>
            <person name="Storesund J.E."/>
            <person name="Kallscheuer N."/>
            <person name="Luecker S."/>
            <person name="Lage O.M."/>
            <person name="Pohl T."/>
            <person name="Merkel B.J."/>
            <person name="Hornburger P."/>
            <person name="Mueller R.-W."/>
            <person name="Bruemmer F."/>
            <person name="Labrenz M."/>
            <person name="Spormann A.M."/>
            <person name="Op Den Camp H."/>
            <person name="Overmann J."/>
            <person name="Amann R."/>
            <person name="Jetten M.S.M."/>
            <person name="Mascher T."/>
            <person name="Medema M.H."/>
            <person name="Devos D.P."/>
            <person name="Kaster A.-K."/>
            <person name="Ovreas L."/>
            <person name="Rohde M."/>
            <person name="Galperin M.Y."/>
            <person name="Jogler C."/>
        </authorList>
    </citation>
    <scope>NUCLEOTIDE SEQUENCE [LARGE SCALE GENOMIC DNA]</scope>
    <source>
        <strain evidence="23 24">KOR34</strain>
    </source>
</reference>
<evidence type="ECO:0000256" key="18">
    <source>
        <dbReference type="ARBA" id="ARBA00047848"/>
    </source>
</evidence>
<keyword evidence="15" id="KW-0511">Multifunctional enzyme</keyword>
<evidence type="ECO:0000256" key="16">
    <source>
        <dbReference type="ARBA" id="ARBA00031175"/>
    </source>
</evidence>
<dbReference type="OrthoDB" id="9802281at2"/>
<evidence type="ECO:0000256" key="2">
    <source>
        <dbReference type="ARBA" id="ARBA00002364"/>
    </source>
</evidence>
<dbReference type="InterPro" id="IPR036979">
    <property type="entry name" value="CM_dom_sf"/>
</dbReference>
<evidence type="ECO:0000256" key="4">
    <source>
        <dbReference type="ARBA" id="ARBA00004741"/>
    </source>
</evidence>
<dbReference type="PROSITE" id="PS51671">
    <property type="entry name" value="ACT"/>
    <property type="match status" value="1"/>
</dbReference>
<dbReference type="UniPathway" id="UPA00120">
    <property type="reaction ID" value="UER00203"/>
</dbReference>
<feature type="domain" description="Prephenate dehydratase" evidence="21">
    <location>
        <begin position="94"/>
        <end position="268"/>
    </location>
</feature>
<evidence type="ECO:0000256" key="5">
    <source>
        <dbReference type="ARBA" id="ARBA00004817"/>
    </source>
</evidence>